<dbReference type="OrthoDB" id="4509983at2759"/>
<keyword evidence="4" id="KW-1185">Reference proteome</keyword>
<dbReference type="EMBL" id="MSFO01000002">
    <property type="protein sequence ID" value="PLB53178.1"/>
    <property type="molecule type" value="Genomic_DNA"/>
</dbReference>
<reference evidence="3 4" key="1">
    <citation type="submission" date="2016-12" db="EMBL/GenBank/DDBJ databases">
        <title>The genomes of Aspergillus section Nigri reveals drivers in fungal speciation.</title>
        <authorList>
            <consortium name="DOE Joint Genome Institute"/>
            <person name="Vesth T.C."/>
            <person name="Nybo J."/>
            <person name="Theobald S."/>
            <person name="Brandl J."/>
            <person name="Frisvad J.C."/>
            <person name="Nielsen K.F."/>
            <person name="Lyhne E.K."/>
            <person name="Kogle M.E."/>
            <person name="Kuo A."/>
            <person name="Riley R."/>
            <person name="Clum A."/>
            <person name="Nolan M."/>
            <person name="Lipzen A."/>
            <person name="Salamov A."/>
            <person name="Henrissat B."/>
            <person name="Wiebenga A."/>
            <person name="De Vries R.P."/>
            <person name="Grigoriev I.V."/>
            <person name="Mortensen U.H."/>
            <person name="Andersen M.R."/>
            <person name="Baker S.E."/>
        </authorList>
    </citation>
    <scope>NUCLEOTIDE SEQUENCE [LARGE SCALE GENOMIC DNA]</scope>
    <source>
        <strain evidence="3 4">IBT 23096</strain>
    </source>
</reference>
<feature type="compositionally biased region" description="Polar residues" evidence="1">
    <location>
        <begin position="12"/>
        <end position="21"/>
    </location>
</feature>
<evidence type="ECO:0000313" key="4">
    <source>
        <dbReference type="Proteomes" id="UP000234275"/>
    </source>
</evidence>
<name>A0A2I2GJW7_9EURO</name>
<dbReference type="GeneID" id="36550075"/>
<keyword evidence="2" id="KW-0472">Membrane</keyword>
<evidence type="ECO:0000313" key="3">
    <source>
        <dbReference type="EMBL" id="PLB53178.1"/>
    </source>
</evidence>
<sequence>MAPMNILHARQESSGGSDNCPSTISGGAIAGIVIGSIAGTLLILWLFKVCALPGARDGGEPDYGYVSGKGGTETRHRRRRRRSPSYVEYIEKPPRSVRRPAKVYLN</sequence>
<keyword evidence="2" id="KW-0812">Transmembrane</keyword>
<protein>
    <submittedName>
        <fullName evidence="3">Uncharacterized protein</fullName>
    </submittedName>
</protein>
<feature type="region of interest" description="Disordered" evidence="1">
    <location>
        <begin position="1"/>
        <end position="21"/>
    </location>
</feature>
<dbReference type="RefSeq" id="XP_024708480.1">
    <property type="nucleotide sequence ID" value="XM_024842380.1"/>
</dbReference>
<keyword evidence="2" id="KW-1133">Transmembrane helix</keyword>
<evidence type="ECO:0000256" key="1">
    <source>
        <dbReference type="SAM" id="MobiDB-lite"/>
    </source>
</evidence>
<feature type="transmembrane region" description="Helical" evidence="2">
    <location>
        <begin position="24"/>
        <end position="47"/>
    </location>
</feature>
<gene>
    <name evidence="3" type="ORF">P170DRAFT_125104</name>
</gene>
<proteinExistence type="predicted"/>
<accession>A0A2I2GJW7</accession>
<dbReference type="Proteomes" id="UP000234275">
    <property type="component" value="Unassembled WGS sequence"/>
</dbReference>
<evidence type="ECO:0000256" key="2">
    <source>
        <dbReference type="SAM" id="Phobius"/>
    </source>
</evidence>
<feature type="region of interest" description="Disordered" evidence="1">
    <location>
        <begin position="56"/>
        <end position="86"/>
    </location>
</feature>
<dbReference type="VEuPathDB" id="FungiDB:P170DRAFT_125104"/>
<comment type="caution">
    <text evidence="3">The sequence shown here is derived from an EMBL/GenBank/DDBJ whole genome shotgun (WGS) entry which is preliminary data.</text>
</comment>
<dbReference type="AlphaFoldDB" id="A0A2I2GJW7"/>
<organism evidence="3 4">
    <name type="scientific">Aspergillus steynii IBT 23096</name>
    <dbReference type="NCBI Taxonomy" id="1392250"/>
    <lineage>
        <taxon>Eukaryota</taxon>
        <taxon>Fungi</taxon>
        <taxon>Dikarya</taxon>
        <taxon>Ascomycota</taxon>
        <taxon>Pezizomycotina</taxon>
        <taxon>Eurotiomycetes</taxon>
        <taxon>Eurotiomycetidae</taxon>
        <taxon>Eurotiales</taxon>
        <taxon>Aspergillaceae</taxon>
        <taxon>Aspergillus</taxon>
        <taxon>Aspergillus subgen. Circumdati</taxon>
    </lineage>
</organism>